<protein>
    <submittedName>
        <fullName evidence="1">DUF1934 domain-containing protein</fullName>
    </submittedName>
</protein>
<evidence type="ECO:0000313" key="1">
    <source>
        <dbReference type="EMBL" id="HJB28580.1"/>
    </source>
</evidence>
<proteinExistence type="predicted"/>
<dbReference type="EMBL" id="DWYZ01000141">
    <property type="protein sequence ID" value="HJB28580.1"/>
    <property type="molecule type" value="Genomic_DNA"/>
</dbReference>
<organism evidence="1 2">
    <name type="scientific">Candidatus Blautia faecavium</name>
    <dbReference type="NCBI Taxonomy" id="2838487"/>
    <lineage>
        <taxon>Bacteria</taxon>
        <taxon>Bacillati</taxon>
        <taxon>Bacillota</taxon>
        <taxon>Clostridia</taxon>
        <taxon>Lachnospirales</taxon>
        <taxon>Lachnospiraceae</taxon>
        <taxon>Blautia</taxon>
    </lineage>
</organism>
<reference evidence="1" key="2">
    <citation type="submission" date="2021-04" db="EMBL/GenBank/DDBJ databases">
        <authorList>
            <person name="Gilroy R."/>
        </authorList>
    </citation>
    <scope>NUCLEOTIDE SEQUENCE</scope>
    <source>
        <strain evidence="1">ChiSjej1B19-5720</strain>
    </source>
</reference>
<accession>A0A9D2LSQ2</accession>
<gene>
    <name evidence="1" type="ORF">IAA06_07270</name>
</gene>
<dbReference type="SUPFAM" id="SSF50814">
    <property type="entry name" value="Lipocalins"/>
    <property type="match status" value="1"/>
</dbReference>
<dbReference type="InterPro" id="IPR012674">
    <property type="entry name" value="Calycin"/>
</dbReference>
<name>A0A9D2LSQ2_9FIRM</name>
<dbReference type="Pfam" id="PF09148">
    <property type="entry name" value="DUF1934"/>
    <property type="match status" value="1"/>
</dbReference>
<sequence length="148" mass="16649">MDKEVLIHVSGLHMLLEGEDQGPVELVVPGKYYFKNGSHYLRYEEVLEENSKPTINYVKISPHALEVRKTGLVDVHMVFEHGKKNTAFYSTPFGTIQLGIAATSLEMEESETGIEMKVDYALDMNEEHVADCCLSIQAQSKDAPDFQL</sequence>
<comment type="caution">
    <text evidence="1">The sequence shown here is derived from an EMBL/GenBank/DDBJ whole genome shotgun (WGS) entry which is preliminary data.</text>
</comment>
<reference evidence="1" key="1">
    <citation type="journal article" date="2021" name="PeerJ">
        <title>Extensive microbial diversity within the chicken gut microbiome revealed by metagenomics and culture.</title>
        <authorList>
            <person name="Gilroy R."/>
            <person name="Ravi A."/>
            <person name="Getino M."/>
            <person name="Pursley I."/>
            <person name="Horton D.L."/>
            <person name="Alikhan N.F."/>
            <person name="Baker D."/>
            <person name="Gharbi K."/>
            <person name="Hall N."/>
            <person name="Watson M."/>
            <person name="Adriaenssens E.M."/>
            <person name="Foster-Nyarko E."/>
            <person name="Jarju S."/>
            <person name="Secka A."/>
            <person name="Antonio M."/>
            <person name="Oren A."/>
            <person name="Chaudhuri R.R."/>
            <person name="La Ragione R."/>
            <person name="Hildebrand F."/>
            <person name="Pallen M.J."/>
        </authorList>
    </citation>
    <scope>NUCLEOTIDE SEQUENCE</scope>
    <source>
        <strain evidence="1">ChiSjej1B19-5720</strain>
    </source>
</reference>
<dbReference type="AlphaFoldDB" id="A0A9D2LSQ2"/>
<dbReference type="Proteomes" id="UP000823842">
    <property type="component" value="Unassembled WGS sequence"/>
</dbReference>
<dbReference type="Gene3D" id="2.40.128.20">
    <property type="match status" value="1"/>
</dbReference>
<dbReference type="InterPro" id="IPR015231">
    <property type="entry name" value="DUF1934"/>
</dbReference>
<evidence type="ECO:0000313" key="2">
    <source>
        <dbReference type="Proteomes" id="UP000823842"/>
    </source>
</evidence>